<keyword evidence="2" id="KW-1185">Reference proteome</keyword>
<name>A0A3M7R020_BRAPC</name>
<gene>
    <name evidence="1" type="ORF">BpHYR1_046051</name>
</gene>
<protein>
    <submittedName>
        <fullName evidence="1">Uncharacterized protein</fullName>
    </submittedName>
</protein>
<dbReference type="EMBL" id="REGN01004575">
    <property type="protein sequence ID" value="RNA16960.1"/>
    <property type="molecule type" value="Genomic_DNA"/>
</dbReference>
<dbReference type="Proteomes" id="UP000276133">
    <property type="component" value="Unassembled WGS sequence"/>
</dbReference>
<organism evidence="1 2">
    <name type="scientific">Brachionus plicatilis</name>
    <name type="common">Marine rotifer</name>
    <name type="synonym">Brachionus muelleri</name>
    <dbReference type="NCBI Taxonomy" id="10195"/>
    <lineage>
        <taxon>Eukaryota</taxon>
        <taxon>Metazoa</taxon>
        <taxon>Spiralia</taxon>
        <taxon>Gnathifera</taxon>
        <taxon>Rotifera</taxon>
        <taxon>Eurotatoria</taxon>
        <taxon>Monogononta</taxon>
        <taxon>Pseudotrocha</taxon>
        <taxon>Ploima</taxon>
        <taxon>Brachionidae</taxon>
        <taxon>Brachionus</taxon>
    </lineage>
</organism>
<proteinExistence type="predicted"/>
<comment type="caution">
    <text evidence="1">The sequence shown here is derived from an EMBL/GenBank/DDBJ whole genome shotgun (WGS) entry which is preliminary data.</text>
</comment>
<accession>A0A3M7R020</accession>
<dbReference type="AlphaFoldDB" id="A0A3M7R020"/>
<reference evidence="1 2" key="1">
    <citation type="journal article" date="2018" name="Sci. Rep.">
        <title>Genomic signatures of local adaptation to the degree of environmental predictability in rotifers.</title>
        <authorList>
            <person name="Franch-Gras L."/>
            <person name="Hahn C."/>
            <person name="Garcia-Roger E.M."/>
            <person name="Carmona M.J."/>
            <person name="Serra M."/>
            <person name="Gomez A."/>
        </authorList>
    </citation>
    <scope>NUCLEOTIDE SEQUENCE [LARGE SCALE GENOMIC DNA]</scope>
    <source>
        <strain evidence="1">HYR1</strain>
    </source>
</reference>
<sequence>MHQVAFSEQFCNLAEFFFYVVEKFDRFLVIGNVGHAEGSDKAARLHVIQSKMVNARSYLGGVVPEVDNCCVRGELEFFVTVTALVLGMEVYAHEVQCVLVFVEVSASISGYGQQGLGSFDLGKFTNQNEVVGFIDLMYRFGLRYSGISERF</sequence>
<evidence type="ECO:0000313" key="2">
    <source>
        <dbReference type="Proteomes" id="UP000276133"/>
    </source>
</evidence>
<evidence type="ECO:0000313" key="1">
    <source>
        <dbReference type="EMBL" id="RNA16960.1"/>
    </source>
</evidence>